<dbReference type="FunFam" id="3.90.550.10:FF:000138">
    <property type="entry name" value="Cellulose synthase isolog"/>
    <property type="match status" value="1"/>
</dbReference>
<comment type="similarity">
    <text evidence="10">Belongs to the glycosyltransferase 2 family. Plant cellulose synthase-like E subfamily.</text>
</comment>
<keyword evidence="6" id="KW-0333">Golgi apparatus</keyword>
<evidence type="ECO:0000256" key="6">
    <source>
        <dbReference type="ARBA" id="ARBA00023034"/>
    </source>
</evidence>
<feature type="transmembrane region" description="Helical" evidence="13">
    <location>
        <begin position="52"/>
        <end position="70"/>
    </location>
</feature>
<gene>
    <name evidence="14" type="ORF">HUJ06_013083</name>
</gene>
<evidence type="ECO:0000313" key="15">
    <source>
        <dbReference type="Proteomes" id="UP000607653"/>
    </source>
</evidence>
<keyword evidence="5 13" id="KW-1133">Transmembrane helix</keyword>
<dbReference type="Pfam" id="PF03552">
    <property type="entry name" value="Cellulose_synt"/>
    <property type="match status" value="2"/>
</dbReference>
<evidence type="ECO:0000256" key="11">
    <source>
        <dbReference type="PIRSR" id="PIRSR605150-2"/>
    </source>
</evidence>
<evidence type="ECO:0000256" key="13">
    <source>
        <dbReference type="SAM" id="Phobius"/>
    </source>
</evidence>
<keyword evidence="4 13" id="KW-0812">Transmembrane</keyword>
<evidence type="ECO:0008006" key="16">
    <source>
        <dbReference type="Google" id="ProtNLM"/>
    </source>
</evidence>
<evidence type="ECO:0000256" key="9">
    <source>
        <dbReference type="ARBA" id="ARBA00037405"/>
    </source>
</evidence>
<feature type="binding site" evidence="12">
    <location>
        <position position="305"/>
    </location>
    <ligand>
        <name>Mn(2+)</name>
        <dbReference type="ChEBI" id="CHEBI:29035"/>
    </ligand>
</feature>
<evidence type="ECO:0000256" key="10">
    <source>
        <dbReference type="ARBA" id="ARBA00060766"/>
    </source>
</evidence>
<feature type="binding site" evidence="12">
    <location>
        <position position="281"/>
    </location>
    <ligand>
        <name>Mn(2+)</name>
        <dbReference type="ChEBI" id="CHEBI:29035"/>
    </ligand>
</feature>
<dbReference type="EMBL" id="DUZY01000005">
    <property type="protein sequence ID" value="DAD38761.1"/>
    <property type="molecule type" value="Genomic_DNA"/>
</dbReference>
<dbReference type="GO" id="GO:0030244">
    <property type="term" value="P:cellulose biosynthetic process"/>
    <property type="evidence" value="ECO:0007669"/>
    <property type="project" value="InterPro"/>
</dbReference>
<reference evidence="14 15" key="1">
    <citation type="journal article" date="2020" name="Mol. Biol. Evol.">
        <title>Distinct Expression and Methylation Patterns for Genes with Different Fates following a Single Whole-Genome Duplication in Flowering Plants.</title>
        <authorList>
            <person name="Shi T."/>
            <person name="Rahmani R.S."/>
            <person name="Gugger P.F."/>
            <person name="Wang M."/>
            <person name="Li H."/>
            <person name="Zhang Y."/>
            <person name="Li Z."/>
            <person name="Wang Q."/>
            <person name="Van de Peer Y."/>
            <person name="Marchal K."/>
            <person name="Chen J."/>
        </authorList>
    </citation>
    <scope>NUCLEOTIDE SEQUENCE [LARGE SCALE GENOMIC DNA]</scope>
    <source>
        <tissue evidence="14">Leaf</tissue>
    </source>
</reference>
<proteinExistence type="inferred from homology"/>
<evidence type="ECO:0000256" key="8">
    <source>
        <dbReference type="ARBA" id="ARBA00023316"/>
    </source>
</evidence>
<evidence type="ECO:0000313" key="14">
    <source>
        <dbReference type="EMBL" id="DAD38761.1"/>
    </source>
</evidence>
<evidence type="ECO:0000256" key="12">
    <source>
        <dbReference type="PIRSR" id="PIRSR605150-3"/>
    </source>
</evidence>
<evidence type="ECO:0000256" key="3">
    <source>
        <dbReference type="ARBA" id="ARBA00022679"/>
    </source>
</evidence>
<comment type="subcellular location">
    <subcellularLocation>
        <location evidence="1">Golgi apparatus membrane</location>
        <topology evidence="1">Multi-pass membrane protein</topology>
    </subcellularLocation>
</comment>
<feature type="transmembrane region" description="Helical" evidence="13">
    <location>
        <begin position="21"/>
        <end position="40"/>
    </location>
</feature>
<dbReference type="AlphaFoldDB" id="A0A822Z4Y8"/>
<keyword evidence="8" id="KW-0961">Cell wall biogenesis/degradation</keyword>
<keyword evidence="3" id="KW-0808">Transferase</keyword>
<dbReference type="InterPro" id="IPR029044">
    <property type="entry name" value="Nucleotide-diphossugar_trans"/>
</dbReference>
<keyword evidence="2" id="KW-0328">Glycosyltransferase</keyword>
<keyword evidence="7 13" id="KW-0472">Membrane</keyword>
<feature type="transmembrane region" description="Helical" evidence="13">
    <location>
        <begin position="570"/>
        <end position="593"/>
    </location>
</feature>
<evidence type="ECO:0000256" key="4">
    <source>
        <dbReference type="ARBA" id="ARBA00022692"/>
    </source>
</evidence>
<name>A0A822Z4Y8_NELNU</name>
<feature type="transmembrane region" description="Helical" evidence="13">
    <location>
        <begin position="613"/>
        <end position="637"/>
    </location>
</feature>
<evidence type="ECO:0000256" key="2">
    <source>
        <dbReference type="ARBA" id="ARBA00022676"/>
    </source>
</evidence>
<protein>
    <recommendedName>
        <fullName evidence="16">Cellulose synthase-like protein E6</fullName>
    </recommendedName>
</protein>
<dbReference type="PANTHER" id="PTHR13301">
    <property type="entry name" value="X-BOX TRANSCRIPTION FACTOR-RELATED"/>
    <property type="match status" value="1"/>
</dbReference>
<feature type="binding site" evidence="11">
    <location>
        <position position="111"/>
    </location>
    <ligand>
        <name>UDP-alpha-D-glucose</name>
        <dbReference type="ChEBI" id="CHEBI:58885"/>
    </ligand>
</feature>
<dbReference type="GO" id="GO:0016760">
    <property type="term" value="F:cellulose synthase (UDP-forming) activity"/>
    <property type="evidence" value="ECO:0007669"/>
    <property type="project" value="InterPro"/>
</dbReference>
<organism evidence="14 15">
    <name type="scientific">Nelumbo nucifera</name>
    <name type="common">Sacred lotus</name>
    <dbReference type="NCBI Taxonomy" id="4432"/>
    <lineage>
        <taxon>Eukaryota</taxon>
        <taxon>Viridiplantae</taxon>
        <taxon>Streptophyta</taxon>
        <taxon>Embryophyta</taxon>
        <taxon>Tracheophyta</taxon>
        <taxon>Spermatophyta</taxon>
        <taxon>Magnoliopsida</taxon>
        <taxon>Proteales</taxon>
        <taxon>Nelumbonaceae</taxon>
        <taxon>Nelumbo</taxon>
    </lineage>
</organism>
<evidence type="ECO:0000256" key="1">
    <source>
        <dbReference type="ARBA" id="ARBA00004653"/>
    </source>
</evidence>
<accession>A0A822Z4Y8</accession>
<dbReference type="InterPro" id="IPR005150">
    <property type="entry name" value="Cellulose_synth"/>
</dbReference>
<dbReference type="GO" id="GO:0071555">
    <property type="term" value="P:cell wall organization"/>
    <property type="evidence" value="ECO:0007669"/>
    <property type="project" value="UniProtKB-KW"/>
</dbReference>
<dbReference type="SUPFAM" id="SSF53448">
    <property type="entry name" value="Nucleotide-diphospho-sugar transferases"/>
    <property type="match status" value="1"/>
</dbReference>
<comment type="function">
    <text evidence="9">Thought to be a Golgi-localized beta-glycan synthase that polymerize the backbones of noncellulosic polysaccharides (hemicelluloses) of plant cell wall.</text>
</comment>
<dbReference type="FunFam" id="3.90.550.10:FF:000112">
    <property type="entry name" value="Cellulose synthase-like protein E1"/>
    <property type="match status" value="1"/>
</dbReference>
<dbReference type="Proteomes" id="UP000607653">
    <property type="component" value="Unassembled WGS sequence"/>
</dbReference>
<comment type="caution">
    <text evidence="14">The sequence shown here is derived from an EMBL/GenBank/DDBJ whole genome shotgun (WGS) entry which is preliminary data.</text>
</comment>
<feature type="binding site" evidence="11">
    <location>
        <position position="140"/>
    </location>
    <ligand>
        <name>UDP-alpha-D-glucose</name>
        <dbReference type="ChEBI" id="CHEBI:58885"/>
    </ligand>
</feature>
<dbReference type="GO" id="GO:0000139">
    <property type="term" value="C:Golgi membrane"/>
    <property type="evidence" value="ECO:0007669"/>
    <property type="project" value="UniProtKB-SubCell"/>
</dbReference>
<sequence>MGVEGYLPLFETEELKGRIAYRLYALSVLVCISLFLAYRVTHFPGKEEDGRWAWIGMFGAELWFSLYWMINQSARWKPVIRRTFKDRLSQKYENELPGVDIFVCTADPKIEPPAMVINTVLSVMAYDYPPEKLSVYLSDDGGSDLTFYALLEASRFSKHWLPFCKKFKVEPRAPAAYFSTATDPLNPVEAEEFWSIKKLYKDMENRVEIVTTQGEITEEMRKAHKGFLEWVLDSNPRDHQTILQILIDGRDHNFVDMEGKQLPTLVYMAREKRPNYHHNFKAGAMNALIRVSSQISNGEIILNVDCDMYSNNSESIRDALCFFMDEEKGNEIAFVQYPQVFNNNTKNDIYGSLIRIGIELELHGLDGYGGPLYVGTGCFHRREALCGRKYNKEYKRDWKRENTKKMGLVYGCPVEDVVTGLTIKCRGWRAIYFNPARRSFLGLAPTTLAQALLQHKRWCEGHFKIVFSKHYSLWQGHGRIKAGLQIGYCIYNMWGFNCIPTLCYIIIPSLCLLQGIVLFPSISSPWFIPLAYLVIAKYTYSLGEFLFCGGTLQGWWNDQRMWMFRRTSSYLFALIDLILQALGFSKSAFLITAKVTDTDVSQRYEKEIMEFGIPSPLFLILATLALLNLFSLVMMSFKSVVMNMKAGDLEALSMQMLLCGTVVALNLPVYQALFRRKDKGRIPSSITFKSVVLALSACIMSSY</sequence>
<feature type="transmembrane region" description="Helical" evidence="13">
    <location>
        <begin position="526"/>
        <end position="549"/>
    </location>
</feature>
<feature type="transmembrane region" description="Helical" evidence="13">
    <location>
        <begin position="501"/>
        <end position="520"/>
    </location>
</feature>
<dbReference type="Gene3D" id="3.90.550.10">
    <property type="entry name" value="Spore Coat Polysaccharide Biosynthesis Protein SpsA, Chain A"/>
    <property type="match status" value="2"/>
</dbReference>
<keyword evidence="15" id="KW-1185">Reference proteome</keyword>
<evidence type="ECO:0000256" key="5">
    <source>
        <dbReference type="ARBA" id="ARBA00022989"/>
    </source>
</evidence>
<evidence type="ECO:0000256" key="7">
    <source>
        <dbReference type="ARBA" id="ARBA00023136"/>
    </source>
</evidence>